<organism evidence="1 2">
    <name type="scientific">Brucella endophytica</name>
    <dbReference type="NCBI Taxonomy" id="1963359"/>
    <lineage>
        <taxon>Bacteria</taxon>
        <taxon>Pseudomonadati</taxon>
        <taxon>Pseudomonadota</taxon>
        <taxon>Alphaproteobacteria</taxon>
        <taxon>Hyphomicrobiales</taxon>
        <taxon>Brucellaceae</taxon>
        <taxon>Brucella/Ochrobactrum group</taxon>
        <taxon>Brucella</taxon>
    </lineage>
</organism>
<dbReference type="InterPro" id="IPR038666">
    <property type="entry name" value="SSP1_head-tail_sf"/>
</dbReference>
<dbReference type="Proteomes" id="UP000646478">
    <property type="component" value="Unassembled WGS sequence"/>
</dbReference>
<protein>
    <recommendedName>
        <fullName evidence="3">Head-tail adaptor protein</fullName>
    </recommendedName>
</protein>
<sequence length="104" mass="11775">MRAGKLDRLITIEEGKEVIDGHGGVTFVWSKFADLRAQIVQASTEEFIRAYGALDETIIIFRTHYIDGVATSHRVVFQGEPFNVKELKEIGRRVGLEIRCVRQA</sequence>
<dbReference type="EMBL" id="BMHH01000002">
    <property type="protein sequence ID" value="GGA81195.1"/>
    <property type="molecule type" value="Genomic_DNA"/>
</dbReference>
<dbReference type="RefSeq" id="WP_188821272.1">
    <property type="nucleotide sequence ID" value="NZ_BMHH01000002.1"/>
</dbReference>
<proteinExistence type="predicted"/>
<dbReference type="AlphaFoldDB" id="A0A916S376"/>
<evidence type="ECO:0008006" key="3">
    <source>
        <dbReference type="Google" id="ProtNLM"/>
    </source>
</evidence>
<reference evidence="1" key="2">
    <citation type="submission" date="2020-09" db="EMBL/GenBank/DDBJ databases">
        <authorList>
            <person name="Sun Q."/>
            <person name="Zhou Y."/>
        </authorList>
    </citation>
    <scope>NUCLEOTIDE SEQUENCE</scope>
    <source>
        <strain evidence="1">CGMCC 1.15082</strain>
    </source>
</reference>
<dbReference type="InterPro" id="IPR008767">
    <property type="entry name" value="Phage_SPP1_head-tail_adaptor"/>
</dbReference>
<evidence type="ECO:0000313" key="1">
    <source>
        <dbReference type="EMBL" id="GGA81195.1"/>
    </source>
</evidence>
<comment type="caution">
    <text evidence="1">The sequence shown here is derived from an EMBL/GenBank/DDBJ whole genome shotgun (WGS) entry which is preliminary data.</text>
</comment>
<reference evidence="1" key="1">
    <citation type="journal article" date="2014" name="Int. J. Syst. Evol. Microbiol.">
        <title>Complete genome sequence of Corynebacterium casei LMG S-19264T (=DSM 44701T), isolated from a smear-ripened cheese.</title>
        <authorList>
            <consortium name="US DOE Joint Genome Institute (JGI-PGF)"/>
            <person name="Walter F."/>
            <person name="Albersmeier A."/>
            <person name="Kalinowski J."/>
            <person name="Ruckert C."/>
        </authorList>
    </citation>
    <scope>NUCLEOTIDE SEQUENCE</scope>
    <source>
        <strain evidence="1">CGMCC 1.15082</strain>
    </source>
</reference>
<gene>
    <name evidence="1" type="ORF">GCM10011491_05610</name>
</gene>
<dbReference type="Pfam" id="PF05521">
    <property type="entry name" value="Phage_HCP"/>
    <property type="match status" value="1"/>
</dbReference>
<dbReference type="NCBIfam" id="TIGR01563">
    <property type="entry name" value="gp16_SPP1"/>
    <property type="match status" value="1"/>
</dbReference>
<dbReference type="Gene3D" id="2.40.10.270">
    <property type="entry name" value="Bacteriophage SPP1 head-tail adaptor protein"/>
    <property type="match status" value="1"/>
</dbReference>
<evidence type="ECO:0000313" key="2">
    <source>
        <dbReference type="Proteomes" id="UP000646478"/>
    </source>
</evidence>
<keyword evidence="2" id="KW-1185">Reference proteome</keyword>
<accession>A0A916S376</accession>
<name>A0A916S376_9HYPH</name>